<dbReference type="VEuPathDB" id="FungiDB:MELLADRAFT_113683"/>
<dbReference type="HOGENOM" id="CLU_631739_0_0_1"/>
<feature type="region of interest" description="Disordered" evidence="1">
    <location>
        <begin position="1"/>
        <end position="54"/>
    </location>
</feature>
<dbReference type="AlphaFoldDB" id="F4SAR2"/>
<evidence type="ECO:0000256" key="1">
    <source>
        <dbReference type="SAM" id="MobiDB-lite"/>
    </source>
</evidence>
<organism evidence="3">
    <name type="scientific">Melampsora larici-populina (strain 98AG31 / pathotype 3-4-7)</name>
    <name type="common">Poplar leaf rust fungus</name>
    <dbReference type="NCBI Taxonomy" id="747676"/>
    <lineage>
        <taxon>Eukaryota</taxon>
        <taxon>Fungi</taxon>
        <taxon>Dikarya</taxon>
        <taxon>Basidiomycota</taxon>
        <taxon>Pucciniomycotina</taxon>
        <taxon>Pucciniomycetes</taxon>
        <taxon>Pucciniales</taxon>
        <taxon>Melampsoraceae</taxon>
        <taxon>Melampsora</taxon>
    </lineage>
</organism>
<dbReference type="EMBL" id="GL883180">
    <property type="protein sequence ID" value="EGF98273.1"/>
    <property type="molecule type" value="Genomic_DNA"/>
</dbReference>
<gene>
    <name evidence="2" type="ORF">MELLADRAFT_113683</name>
</gene>
<evidence type="ECO:0000313" key="3">
    <source>
        <dbReference type="Proteomes" id="UP000001072"/>
    </source>
</evidence>
<feature type="region of interest" description="Disordered" evidence="1">
    <location>
        <begin position="367"/>
        <end position="398"/>
    </location>
</feature>
<reference evidence="3" key="1">
    <citation type="journal article" date="2011" name="Proc. Natl. Acad. Sci. U.S.A.">
        <title>Obligate biotrophy features unraveled by the genomic analysis of rust fungi.</title>
        <authorList>
            <person name="Duplessis S."/>
            <person name="Cuomo C.A."/>
            <person name="Lin Y.-C."/>
            <person name="Aerts A."/>
            <person name="Tisserant E."/>
            <person name="Veneault-Fourrey C."/>
            <person name="Joly D.L."/>
            <person name="Hacquard S."/>
            <person name="Amselem J."/>
            <person name="Cantarel B.L."/>
            <person name="Chiu R."/>
            <person name="Coutinho P.M."/>
            <person name="Feau N."/>
            <person name="Field M."/>
            <person name="Frey P."/>
            <person name="Gelhaye E."/>
            <person name="Goldberg J."/>
            <person name="Grabherr M.G."/>
            <person name="Kodira C.D."/>
            <person name="Kohler A."/>
            <person name="Kuees U."/>
            <person name="Lindquist E.A."/>
            <person name="Lucas S.M."/>
            <person name="Mago R."/>
            <person name="Mauceli E."/>
            <person name="Morin E."/>
            <person name="Murat C."/>
            <person name="Pangilinan J.L."/>
            <person name="Park R."/>
            <person name="Pearson M."/>
            <person name="Quesneville H."/>
            <person name="Rouhier N."/>
            <person name="Sakthikumar S."/>
            <person name="Salamov A.A."/>
            <person name="Schmutz J."/>
            <person name="Selles B."/>
            <person name="Shapiro H."/>
            <person name="Tanguay P."/>
            <person name="Tuskan G.A."/>
            <person name="Henrissat B."/>
            <person name="Van de Peer Y."/>
            <person name="Rouze P."/>
            <person name="Ellis J.G."/>
            <person name="Dodds P.N."/>
            <person name="Schein J.E."/>
            <person name="Zhong S."/>
            <person name="Hamelin R.C."/>
            <person name="Grigoriev I.V."/>
            <person name="Szabo L.J."/>
            <person name="Martin F."/>
        </authorList>
    </citation>
    <scope>NUCLEOTIDE SEQUENCE [LARGE SCALE GENOMIC DNA]</scope>
    <source>
        <strain evidence="3">98AG31 / pathotype 3-4-7</strain>
    </source>
</reference>
<keyword evidence="3" id="KW-1185">Reference proteome</keyword>
<dbReference type="Proteomes" id="UP000001072">
    <property type="component" value="Unassembled WGS sequence"/>
</dbReference>
<feature type="compositionally biased region" description="Polar residues" evidence="1">
    <location>
        <begin position="26"/>
        <end position="36"/>
    </location>
</feature>
<dbReference type="KEGG" id="mlr:MELLADRAFT_113683"/>
<proteinExistence type="predicted"/>
<dbReference type="GeneID" id="18925065"/>
<accession>F4SAR2</accession>
<feature type="compositionally biased region" description="Polar residues" evidence="1">
    <location>
        <begin position="1"/>
        <end position="11"/>
    </location>
</feature>
<name>F4SAR2_MELLP</name>
<dbReference type="RefSeq" id="XP_007418470.1">
    <property type="nucleotide sequence ID" value="XM_007418408.1"/>
</dbReference>
<protein>
    <submittedName>
        <fullName evidence="2">Uncharacterized protein</fullName>
    </submittedName>
</protein>
<dbReference type="InParanoid" id="F4SAR2"/>
<sequence length="398" mass="44082">MKKRTATSSGSPLGPENGGFPRGVNPPTSTQPTSFQAPPAGTRTRRGSSDHGVRAKPKKLQYYNIIFTFNPATTSRPTNLKESLKNAFLTDVRPLLVPYLLPAPAVKMDTDAGQEDFDPLGRKTTKPMLVKAILQKRPTTTIPPGATIDDILILYKHYVSPGLVIPPNRRFIEKPRTVAAPRLKGESMEETLLALRYYSPSVFVRSLAMNKECLIDLYIQFVLEETPRSPLIHGFHYTILKTSDIETPMDQEADPEARCIPSGPIWTCCINVPLVFKAMPPRHKKITKPHRVVCLCKSFNCADQIYPDANGVNHPGVEVLPETRAAHKRADYRNELREVNSLESTNVSTSSVQDLLVSPMQQLGIEPSPITSQHHQTEDEHTSVAGEVLDSTANSFSP</sequence>
<evidence type="ECO:0000313" key="2">
    <source>
        <dbReference type="EMBL" id="EGF98273.1"/>
    </source>
</evidence>